<organism evidence="2 3">
    <name type="scientific">[Clostridium] fimetarium</name>
    <dbReference type="NCBI Taxonomy" id="99656"/>
    <lineage>
        <taxon>Bacteria</taxon>
        <taxon>Bacillati</taxon>
        <taxon>Bacillota</taxon>
        <taxon>Clostridia</taxon>
        <taxon>Lachnospirales</taxon>
        <taxon>Lachnospiraceae</taxon>
    </lineage>
</organism>
<feature type="transmembrane region" description="Helical" evidence="1">
    <location>
        <begin position="181"/>
        <end position="202"/>
    </location>
</feature>
<keyword evidence="1" id="KW-0472">Membrane</keyword>
<dbReference type="Proteomes" id="UP000199701">
    <property type="component" value="Unassembled WGS sequence"/>
</dbReference>
<dbReference type="STRING" id="99656.SAMN05421659_108176"/>
<dbReference type="RefSeq" id="WP_092454221.1">
    <property type="nucleotide sequence ID" value="NZ_FOJI01000008.1"/>
</dbReference>
<dbReference type="EMBL" id="FOJI01000008">
    <property type="protein sequence ID" value="SEW28751.1"/>
    <property type="molecule type" value="Genomic_DNA"/>
</dbReference>
<proteinExistence type="predicted"/>
<evidence type="ECO:0000256" key="1">
    <source>
        <dbReference type="SAM" id="Phobius"/>
    </source>
</evidence>
<dbReference type="AlphaFoldDB" id="A0A1I0QNU3"/>
<protein>
    <submittedName>
        <fullName evidence="2">Uncharacterized protein</fullName>
    </submittedName>
</protein>
<reference evidence="2 3" key="1">
    <citation type="submission" date="2016-10" db="EMBL/GenBank/DDBJ databases">
        <authorList>
            <person name="de Groot N.N."/>
        </authorList>
    </citation>
    <scope>NUCLEOTIDE SEQUENCE [LARGE SCALE GENOMIC DNA]</scope>
    <source>
        <strain evidence="2 3">DSM 9179</strain>
    </source>
</reference>
<keyword evidence="1" id="KW-1133">Transmembrane helix</keyword>
<name>A0A1I0QNU3_9FIRM</name>
<accession>A0A1I0QNU3</accession>
<keyword evidence="3" id="KW-1185">Reference proteome</keyword>
<dbReference type="OrthoDB" id="1739584at2"/>
<evidence type="ECO:0000313" key="3">
    <source>
        <dbReference type="Proteomes" id="UP000199701"/>
    </source>
</evidence>
<sequence>MSWCPKCKIEFPEGTTECKECGNKLVNMLDELDKSDKSEKLVKLNFEPVAYVDEEIAKRLVKLLLFSEIPEAIMVFDSLNQSYEVQVGRHNYKKAVDLIRIFKENEFDANYTEDSEFGVEEEYTEITVPTTNTYVKTSDRYKDNLSSAYTFLICGCFGLLILILEDIGIIKLWGMSGVSKILLNVVVGGLFIGFIIIGISSLRYSKILKQQAAEEEEFTTKLIDWLHANLTIETIENSYDTNIPEEMKYFKRVEAIRAKLEELYSSLEEEYLVKIADDYYSSLFPTQ</sequence>
<keyword evidence="1" id="KW-0812">Transmembrane</keyword>
<gene>
    <name evidence="2" type="ORF">SAMN05421659_108176</name>
</gene>
<feature type="transmembrane region" description="Helical" evidence="1">
    <location>
        <begin position="148"/>
        <end position="169"/>
    </location>
</feature>
<evidence type="ECO:0000313" key="2">
    <source>
        <dbReference type="EMBL" id="SEW28751.1"/>
    </source>
</evidence>